<dbReference type="Gene3D" id="2.10.109.10">
    <property type="entry name" value="Umud Fragment, subunit A"/>
    <property type="match status" value="1"/>
</dbReference>
<dbReference type="Pfam" id="PF00717">
    <property type="entry name" value="Peptidase_S24"/>
    <property type="match status" value="1"/>
</dbReference>
<sequence length="217" mass="24332">MEKDKIVALRRQRLKEWFSEKAVPADEKSFVSQLISGKSSFGEKAARRLEEKFGMPNGHLANPTQESSNWDANVIPAEPPRMRVPLISWVQAGMLAEIDVDCQTGDYDEWVDVCYSKPSEQSFALTVQGDSMTWTGTPNFPEGTRIVVDPNRNPQVGDYVIAKDVGTQRATFKKLITDDVNYYLKPLNPAYPMIMIDDPSMRCIGVVVEFQPVGGKL</sequence>
<comment type="caution">
    <text evidence="2">The sequence shown here is derived from an EMBL/GenBank/DDBJ whole genome shotgun (WGS) entry which is preliminary data.</text>
</comment>
<dbReference type="AlphaFoldDB" id="A0A8J3CJQ3"/>
<dbReference type="PANTHER" id="PTHR33516:SF2">
    <property type="entry name" value="LEXA REPRESSOR-RELATED"/>
    <property type="match status" value="1"/>
</dbReference>
<proteinExistence type="predicted"/>
<evidence type="ECO:0000313" key="3">
    <source>
        <dbReference type="Proteomes" id="UP000614287"/>
    </source>
</evidence>
<protein>
    <submittedName>
        <fullName evidence="2">Repressor</fullName>
    </submittedName>
</protein>
<dbReference type="RefSeq" id="WP_189490670.1">
    <property type="nucleotide sequence ID" value="NZ_BMZG01000002.1"/>
</dbReference>
<name>A0A8J3CJQ3_9BURK</name>
<accession>A0A8J3CJQ3</accession>
<reference evidence="2" key="1">
    <citation type="journal article" date="2014" name="Int. J. Syst. Evol. Microbiol.">
        <title>Complete genome sequence of Corynebacterium casei LMG S-19264T (=DSM 44701T), isolated from a smear-ripened cheese.</title>
        <authorList>
            <consortium name="US DOE Joint Genome Institute (JGI-PGF)"/>
            <person name="Walter F."/>
            <person name="Albersmeier A."/>
            <person name="Kalinowski J."/>
            <person name="Ruckert C."/>
        </authorList>
    </citation>
    <scope>NUCLEOTIDE SEQUENCE</scope>
    <source>
        <strain evidence="2">KCTC 32501</strain>
    </source>
</reference>
<dbReference type="PANTHER" id="PTHR33516">
    <property type="entry name" value="LEXA REPRESSOR"/>
    <property type="match status" value="1"/>
</dbReference>
<feature type="domain" description="Peptidase S24/S26A/S26B/S26C" evidence="1">
    <location>
        <begin position="85"/>
        <end position="208"/>
    </location>
</feature>
<keyword evidence="3" id="KW-1185">Reference proteome</keyword>
<dbReference type="InterPro" id="IPR015927">
    <property type="entry name" value="Peptidase_S24_S26A/B/C"/>
</dbReference>
<gene>
    <name evidence="2" type="ORF">GCM10009007_03060</name>
</gene>
<dbReference type="CDD" id="cd06529">
    <property type="entry name" value="S24_LexA-like"/>
    <property type="match status" value="1"/>
</dbReference>
<evidence type="ECO:0000259" key="1">
    <source>
        <dbReference type="Pfam" id="PF00717"/>
    </source>
</evidence>
<evidence type="ECO:0000313" key="2">
    <source>
        <dbReference type="EMBL" id="GHA66006.1"/>
    </source>
</evidence>
<dbReference type="InterPro" id="IPR050077">
    <property type="entry name" value="LexA_repressor"/>
</dbReference>
<dbReference type="InterPro" id="IPR036286">
    <property type="entry name" value="LexA/Signal_pep-like_sf"/>
</dbReference>
<organism evidence="2 3">
    <name type="scientific">Formosimonas limnophila</name>
    <dbReference type="NCBI Taxonomy" id="1384487"/>
    <lineage>
        <taxon>Bacteria</taxon>
        <taxon>Pseudomonadati</taxon>
        <taxon>Pseudomonadota</taxon>
        <taxon>Betaproteobacteria</taxon>
        <taxon>Burkholderiales</taxon>
        <taxon>Burkholderiaceae</taxon>
        <taxon>Formosimonas</taxon>
    </lineage>
</organism>
<dbReference type="InterPro" id="IPR039418">
    <property type="entry name" value="LexA-like"/>
</dbReference>
<dbReference type="SUPFAM" id="SSF51306">
    <property type="entry name" value="LexA/Signal peptidase"/>
    <property type="match status" value="1"/>
</dbReference>
<dbReference type="EMBL" id="BMZG01000002">
    <property type="protein sequence ID" value="GHA66006.1"/>
    <property type="molecule type" value="Genomic_DNA"/>
</dbReference>
<reference evidence="2" key="2">
    <citation type="submission" date="2020-09" db="EMBL/GenBank/DDBJ databases">
        <authorList>
            <person name="Sun Q."/>
            <person name="Kim S."/>
        </authorList>
    </citation>
    <scope>NUCLEOTIDE SEQUENCE</scope>
    <source>
        <strain evidence="2">KCTC 32501</strain>
    </source>
</reference>
<dbReference type="Proteomes" id="UP000614287">
    <property type="component" value="Unassembled WGS sequence"/>
</dbReference>